<evidence type="ECO:0000313" key="3">
    <source>
        <dbReference type="EMBL" id="GAA1770728.1"/>
    </source>
</evidence>
<dbReference type="EMBL" id="BAAAOA010000046">
    <property type="protein sequence ID" value="GAA1770728.1"/>
    <property type="molecule type" value="Genomic_DNA"/>
</dbReference>
<feature type="compositionally biased region" description="Low complexity" evidence="1">
    <location>
        <begin position="439"/>
        <end position="453"/>
    </location>
</feature>
<accession>A0ABN2L0T8</accession>
<feature type="transmembrane region" description="Helical" evidence="2">
    <location>
        <begin position="281"/>
        <end position="304"/>
    </location>
</feature>
<dbReference type="RefSeq" id="WP_344123993.1">
    <property type="nucleotide sequence ID" value="NZ_BAAAOA010000046.1"/>
</dbReference>
<gene>
    <name evidence="3" type="ORF">GCM10009767_30870</name>
</gene>
<keyword evidence="4" id="KW-1185">Reference proteome</keyword>
<feature type="transmembrane region" description="Helical" evidence="2">
    <location>
        <begin position="150"/>
        <end position="170"/>
    </location>
</feature>
<proteinExistence type="predicted"/>
<keyword evidence="2" id="KW-1133">Transmembrane helix</keyword>
<reference evidence="3 4" key="1">
    <citation type="journal article" date="2019" name="Int. J. Syst. Evol. Microbiol.">
        <title>The Global Catalogue of Microorganisms (GCM) 10K type strain sequencing project: providing services to taxonomists for standard genome sequencing and annotation.</title>
        <authorList>
            <consortium name="The Broad Institute Genomics Platform"/>
            <consortium name="The Broad Institute Genome Sequencing Center for Infectious Disease"/>
            <person name="Wu L."/>
            <person name="Ma J."/>
        </authorList>
    </citation>
    <scope>NUCLEOTIDE SEQUENCE [LARGE SCALE GENOMIC DNA]</scope>
    <source>
        <strain evidence="3 4">JCM 14735</strain>
    </source>
</reference>
<name>A0ABN2L0T8_9MICC</name>
<keyword evidence="2" id="KW-0812">Transmembrane</keyword>
<feature type="transmembrane region" description="Helical" evidence="2">
    <location>
        <begin position="404"/>
        <end position="426"/>
    </location>
</feature>
<feature type="transmembrane region" description="Helical" evidence="2">
    <location>
        <begin position="374"/>
        <end position="392"/>
    </location>
</feature>
<feature type="transmembrane region" description="Helical" evidence="2">
    <location>
        <begin position="227"/>
        <end position="245"/>
    </location>
</feature>
<evidence type="ECO:0000256" key="2">
    <source>
        <dbReference type="SAM" id="Phobius"/>
    </source>
</evidence>
<comment type="caution">
    <text evidence="3">The sequence shown here is derived from an EMBL/GenBank/DDBJ whole genome shotgun (WGS) entry which is preliminary data.</text>
</comment>
<evidence type="ECO:0000313" key="4">
    <source>
        <dbReference type="Proteomes" id="UP001501204"/>
    </source>
</evidence>
<keyword evidence="2" id="KW-0472">Membrane</keyword>
<feature type="transmembrane region" description="Helical" evidence="2">
    <location>
        <begin position="12"/>
        <end position="36"/>
    </location>
</feature>
<organism evidence="3 4">
    <name type="scientific">Kocuria aegyptia</name>
    <dbReference type="NCBI Taxonomy" id="330943"/>
    <lineage>
        <taxon>Bacteria</taxon>
        <taxon>Bacillati</taxon>
        <taxon>Actinomycetota</taxon>
        <taxon>Actinomycetes</taxon>
        <taxon>Micrococcales</taxon>
        <taxon>Micrococcaceae</taxon>
        <taxon>Kocuria</taxon>
    </lineage>
</organism>
<dbReference type="Proteomes" id="UP001501204">
    <property type="component" value="Unassembled WGS sequence"/>
</dbReference>
<evidence type="ECO:0008006" key="5">
    <source>
        <dbReference type="Google" id="ProtNLM"/>
    </source>
</evidence>
<evidence type="ECO:0000256" key="1">
    <source>
        <dbReference type="SAM" id="MobiDB-lite"/>
    </source>
</evidence>
<protein>
    <recommendedName>
        <fullName evidence="5">Glycosyltransferase RgtA/B/C/D-like domain-containing protein</fullName>
    </recommendedName>
</protein>
<feature type="transmembrane region" description="Helical" evidence="2">
    <location>
        <begin position="200"/>
        <end position="220"/>
    </location>
</feature>
<feature type="region of interest" description="Disordered" evidence="1">
    <location>
        <begin position="431"/>
        <end position="473"/>
    </location>
</feature>
<feature type="transmembrane region" description="Helical" evidence="2">
    <location>
        <begin position="177"/>
        <end position="194"/>
    </location>
</feature>
<feature type="transmembrane region" description="Helical" evidence="2">
    <location>
        <begin position="344"/>
        <end position="367"/>
    </location>
</feature>
<sequence>MSAGREGPRSRLLPLLPWAQGLGMLVVLQFALFGLLTAGQAVPDRPIVEHLLAAVEDGTYGPHGTIDRMGGPADTFTECVVAGTGLGASPEESAFSRAVRMPRLATCGGGPEQLRALSEGAVLTDNDYYKYWAGYTVLTRPVLALTGLEGLRIVSGTLMVLALGGAFLAVRARTSAAVALALTLPYLVGTNLLSTPSTSFSQSISIAFIFLSVVLAALGAGRSPRTAYAGVALGAALFCFVDLLTTPAVPWAMSSFVVGAVVWCRTGALRGTVAAVVVSGLVWPAAFALTWLARWVFAAAFLGVPATLEVVRRNVGNRTGGDHAGVSEAFGAGVRRNLAYWWEVVPTSGLVLAGCLLAAGAGLALALRRGGPARWALAAVLGLPALAVPLWYTVLSNHSQIHAFFVNRGVAAALAVVTAACLAAAVRPRTGPGAPQLPAEPSEAAEPSEPAEPGRGPVRHDPVSDLAGAARET</sequence>